<dbReference type="SUPFAM" id="SSF51735">
    <property type="entry name" value="NAD(P)-binding Rossmann-fold domains"/>
    <property type="match status" value="2"/>
</dbReference>
<dbReference type="InterPro" id="IPR036291">
    <property type="entry name" value="NAD(P)-bd_dom_sf"/>
</dbReference>
<keyword evidence="2" id="KW-0813">Transport</keyword>
<dbReference type="Gene3D" id="3.40.50.720">
    <property type="entry name" value="NAD(P)-binding Rossmann-like Domain"/>
    <property type="match status" value="2"/>
</dbReference>
<dbReference type="SUPFAM" id="SSF116726">
    <property type="entry name" value="TrkA C-terminal domain-like"/>
    <property type="match status" value="2"/>
</dbReference>
<dbReference type="InterPro" id="IPR006037">
    <property type="entry name" value="RCK_C"/>
</dbReference>
<evidence type="ECO:0000256" key="2">
    <source>
        <dbReference type="ARBA" id="ARBA00022448"/>
    </source>
</evidence>
<dbReference type="RefSeq" id="WP_076003256.1">
    <property type="nucleotide sequence ID" value="NZ_CP018258.1"/>
</dbReference>
<feature type="domain" description="RCK N-terminal" evidence="7">
    <location>
        <begin position="1"/>
        <end position="121"/>
    </location>
</feature>
<keyword evidence="6" id="KW-0406">Ion transport</keyword>
<evidence type="ECO:0000313" key="9">
    <source>
        <dbReference type="EMBL" id="APV43441.1"/>
    </source>
</evidence>
<dbReference type="Proteomes" id="UP000185934">
    <property type="component" value="Chromosome"/>
</dbReference>
<dbReference type="GO" id="GO:0015079">
    <property type="term" value="F:potassium ion transmembrane transporter activity"/>
    <property type="evidence" value="ECO:0007669"/>
    <property type="project" value="InterPro"/>
</dbReference>
<evidence type="ECO:0000313" key="10">
    <source>
        <dbReference type="Proteomes" id="UP000185934"/>
    </source>
</evidence>
<reference evidence="10" key="1">
    <citation type="submission" date="2016-11" db="EMBL/GenBank/DDBJ databases">
        <title>Dehalogenimonas formicexedens sp. nov., a chlorinated alkane respiring bacterium isolated from contaminated groundwater.</title>
        <authorList>
            <person name="Key T.A."/>
            <person name="Bowman K.S."/>
            <person name="Lee I."/>
            <person name="Chun J."/>
            <person name="Albuquerque L."/>
            <person name="da Costa M.S."/>
            <person name="Rainey F.A."/>
            <person name="Moe W.M."/>
        </authorList>
    </citation>
    <scope>NUCLEOTIDE SEQUENCE [LARGE SCALE GENOMIC DNA]</scope>
    <source>
        <strain evidence="10">NSZ-14</strain>
    </source>
</reference>
<evidence type="ECO:0000256" key="4">
    <source>
        <dbReference type="ARBA" id="ARBA00022958"/>
    </source>
</evidence>
<evidence type="ECO:0000256" key="1">
    <source>
        <dbReference type="ARBA" id="ARBA00017378"/>
    </source>
</evidence>
<dbReference type="PANTHER" id="PTHR43833">
    <property type="entry name" value="POTASSIUM CHANNEL PROTEIN 2-RELATED-RELATED"/>
    <property type="match status" value="1"/>
</dbReference>
<dbReference type="PANTHER" id="PTHR43833:SF5">
    <property type="entry name" value="TRK SYSTEM POTASSIUM UPTAKE PROTEIN TRKA"/>
    <property type="match status" value="1"/>
</dbReference>
<keyword evidence="10" id="KW-1185">Reference proteome</keyword>
<feature type="domain" description="RCK C-terminal" evidence="8">
    <location>
        <begin position="374"/>
        <end position="454"/>
    </location>
</feature>
<name>A0A1P8F4P3_9CHLR</name>
<dbReference type="InterPro" id="IPR006036">
    <property type="entry name" value="K_uptake_TrkA"/>
</dbReference>
<dbReference type="PRINTS" id="PR00335">
    <property type="entry name" value="KUPTAKETRKA"/>
</dbReference>
<keyword evidence="4" id="KW-0630">Potassium</keyword>
<dbReference type="STRING" id="1839801.Dform_00076"/>
<dbReference type="OrthoDB" id="9775180at2"/>
<evidence type="ECO:0000256" key="3">
    <source>
        <dbReference type="ARBA" id="ARBA00022538"/>
    </source>
</evidence>
<dbReference type="InterPro" id="IPR036721">
    <property type="entry name" value="RCK_C_sf"/>
</dbReference>
<gene>
    <name evidence="9" type="ORF">Dform_00076</name>
</gene>
<feature type="domain" description="RCK C-terminal" evidence="8">
    <location>
        <begin position="152"/>
        <end position="232"/>
    </location>
</feature>
<dbReference type="Pfam" id="PF02254">
    <property type="entry name" value="TrkA_N"/>
    <property type="match status" value="2"/>
</dbReference>
<dbReference type="EMBL" id="CP018258">
    <property type="protein sequence ID" value="APV43441.1"/>
    <property type="molecule type" value="Genomic_DNA"/>
</dbReference>
<dbReference type="KEGG" id="dfo:Dform_00076"/>
<dbReference type="Gene3D" id="3.30.70.1450">
    <property type="entry name" value="Regulator of K+ conductance, C-terminal domain"/>
    <property type="match status" value="2"/>
</dbReference>
<dbReference type="NCBIfam" id="NF007037">
    <property type="entry name" value="PRK09496.2-4"/>
    <property type="match status" value="1"/>
</dbReference>
<evidence type="ECO:0000259" key="7">
    <source>
        <dbReference type="PROSITE" id="PS51201"/>
    </source>
</evidence>
<dbReference type="NCBIfam" id="NF007031">
    <property type="entry name" value="PRK09496.1-2"/>
    <property type="match status" value="1"/>
</dbReference>
<evidence type="ECO:0000259" key="8">
    <source>
        <dbReference type="PROSITE" id="PS51202"/>
    </source>
</evidence>
<evidence type="ECO:0000256" key="6">
    <source>
        <dbReference type="ARBA" id="ARBA00023065"/>
    </source>
</evidence>
<dbReference type="PROSITE" id="PS51201">
    <property type="entry name" value="RCK_N"/>
    <property type="match status" value="2"/>
</dbReference>
<protein>
    <recommendedName>
        <fullName evidence="1">Trk system potassium uptake protein TrkA</fullName>
    </recommendedName>
</protein>
<dbReference type="AlphaFoldDB" id="A0A1P8F4P3"/>
<feature type="domain" description="RCK N-terminal" evidence="7">
    <location>
        <begin position="237"/>
        <end position="354"/>
    </location>
</feature>
<accession>A0A1P8F4P3</accession>
<dbReference type="InterPro" id="IPR003148">
    <property type="entry name" value="RCK_N"/>
</dbReference>
<organism evidence="9 10">
    <name type="scientific">Dehalogenimonas formicexedens</name>
    <dbReference type="NCBI Taxonomy" id="1839801"/>
    <lineage>
        <taxon>Bacteria</taxon>
        <taxon>Bacillati</taxon>
        <taxon>Chloroflexota</taxon>
        <taxon>Dehalococcoidia</taxon>
        <taxon>Dehalococcoidales</taxon>
        <taxon>Dehalococcoidaceae</taxon>
        <taxon>Dehalogenimonas</taxon>
    </lineage>
</organism>
<keyword evidence="3" id="KW-0633">Potassium transport</keyword>
<evidence type="ECO:0000256" key="5">
    <source>
        <dbReference type="ARBA" id="ARBA00023027"/>
    </source>
</evidence>
<dbReference type="Pfam" id="PF02080">
    <property type="entry name" value="TrkA_C"/>
    <property type="match status" value="2"/>
</dbReference>
<dbReference type="NCBIfam" id="NF007032">
    <property type="entry name" value="PRK09496.1-4"/>
    <property type="match status" value="1"/>
</dbReference>
<dbReference type="GO" id="GO:0005886">
    <property type="term" value="C:plasma membrane"/>
    <property type="evidence" value="ECO:0007669"/>
    <property type="project" value="InterPro"/>
</dbReference>
<dbReference type="PROSITE" id="PS51202">
    <property type="entry name" value="RCK_C"/>
    <property type="match status" value="2"/>
</dbReference>
<dbReference type="InterPro" id="IPR050721">
    <property type="entry name" value="Trk_Ktr_HKT_K-transport"/>
</dbReference>
<keyword evidence="5" id="KW-0520">NAD</keyword>
<sequence>MYIVIAGGGVVGLNIASLLSVENHDVVVIEESVQALEVIRRQLDVRTIQGNAATPRILREAEAHRADLVLAVTDSDETNMVVCFISKEMGAARTAARIRNPDYSGYFQMPAKSPIATRRIVRPKNLGIDVYINPEAEMAREILSILAGFYSTPAEEFGSGTVRIREFRIDDGNLAGKKLSEIAQDIPFFIVAVGHKEGGVIANPEEVIHSGDSLYIAIPADHVERLAKVFAGPKKPNRSVVVIGGGSIGYLIAEGLIRQGVQVKILERDQARAEEIAIKLERALVLQGEPTDRDFLVEQGISQADAVVAVTQNDELNILATLLAKTLGVSRSLTMINNPDYLPLAEATGIDVAGSPAIITARKIAHFVLRGGAVAAAVLENNTLEAIEFIVSPKARVMGKPVSDIPLPKTAKVVAVVRDGRVSVPPDEYPIDVDDHIIVMSTLSAIPEVERLFK</sequence>
<dbReference type="NCBIfam" id="NF007039">
    <property type="entry name" value="PRK09496.3-2"/>
    <property type="match status" value="1"/>
</dbReference>
<proteinExistence type="predicted"/>